<feature type="transmembrane region" description="Helical" evidence="7">
    <location>
        <begin position="226"/>
        <end position="247"/>
    </location>
</feature>
<feature type="domain" description="Cytochrome C biogenesis protein transmembrane" evidence="9">
    <location>
        <begin position="228"/>
        <end position="436"/>
    </location>
</feature>
<feature type="transmembrane region" description="Helical" evidence="7">
    <location>
        <begin position="344"/>
        <end position="366"/>
    </location>
</feature>
<keyword evidence="12" id="KW-1185">Reference proteome</keyword>
<dbReference type="Pfam" id="PF13899">
    <property type="entry name" value="Thioredoxin_7"/>
    <property type="match status" value="1"/>
</dbReference>
<evidence type="ECO:0000256" key="3">
    <source>
        <dbReference type="ARBA" id="ARBA00022748"/>
    </source>
</evidence>
<feature type="compositionally biased region" description="Polar residues" evidence="6">
    <location>
        <begin position="181"/>
        <end position="191"/>
    </location>
</feature>
<protein>
    <submittedName>
        <fullName evidence="11">Thioredoxin family protein</fullName>
    </submittedName>
</protein>
<sequence>MKKLFFFIATFFAVSNLTAQIYDPVSFTTSVKELGENKYTLSIIAKIDKGWHIYSQNVPQGGPAPTSFTFQPSKNYKKTGAVIEPKGHEVDDPVFQMRIKFFEDKAIFTQNIERKTNDAFTIDAAVFFMVCNDNSCLPPGEKEVKFTFKKSDTPIQNAETASALTEQKNTDLSSKDESITRQDTTNNTTDSVTIASKDTPEILNNSVSTVSSVSSPVKAEESLLKLFFFSFLGGLAALFTPCVFPMIPMTVSFFTKQSKNKAAGIRNAMMYGIFIIVIYVILGSLVTAIFGADALNALATNVIFNIVFFLLLLVFALSFLGAFEIVLPSSWLTKIDQKSEIGGAFGIFFMALALAVVSFSCTGPIVGTLLVQAASQAGIAPIIGMLGFSLAIALPFTLFAAFPGWMNSLPKSGGWLNSVKVVLGFLELALAFKFLSNADLVLQLHLLEREVFLAIWIAIFTVLAFYLFGKIQLSHDSPVTHISVGRLSLGIIVLSFVVYMIPGLWGAPLQYISGFPPAKQYSESPNGFGNAVVQNAEQSSLPEGAESGPNGIQTFHDYDKGLAYAKKVNKPVMIDFTGYACVNCRKMEERVWPDPKVLNVLNNDVVLISLYVDDKRPLPKEEQAVSKITGKVLKYTGQKWSELQILKYKTNAQPYYVLMDHNEKDLNKPSAYNPDINAYYEWLQEGILNFKK</sequence>
<gene>
    <name evidence="11" type="ORF">GCM10022250_30590</name>
</gene>
<dbReference type="Gene3D" id="3.40.30.10">
    <property type="entry name" value="Glutaredoxin"/>
    <property type="match status" value="1"/>
</dbReference>
<organism evidence="11 12">
    <name type="scientific">Flavobacterium chungbukense</name>
    <dbReference type="NCBI Taxonomy" id="877464"/>
    <lineage>
        <taxon>Bacteria</taxon>
        <taxon>Pseudomonadati</taxon>
        <taxon>Bacteroidota</taxon>
        <taxon>Flavobacteriia</taxon>
        <taxon>Flavobacteriales</taxon>
        <taxon>Flavobacteriaceae</taxon>
        <taxon>Flavobacterium</taxon>
    </lineage>
</organism>
<dbReference type="SUPFAM" id="SSF52833">
    <property type="entry name" value="Thioredoxin-like"/>
    <property type="match status" value="1"/>
</dbReference>
<feature type="transmembrane region" description="Helical" evidence="7">
    <location>
        <begin position="414"/>
        <end position="431"/>
    </location>
</feature>
<feature type="region of interest" description="Disordered" evidence="6">
    <location>
        <begin position="159"/>
        <end position="191"/>
    </location>
</feature>
<feature type="transmembrane region" description="Helical" evidence="7">
    <location>
        <begin position="451"/>
        <end position="468"/>
    </location>
</feature>
<dbReference type="PANTHER" id="PTHR32234:SF0">
    <property type="entry name" value="THIOL:DISULFIDE INTERCHANGE PROTEIN DSBD"/>
    <property type="match status" value="1"/>
</dbReference>
<evidence type="ECO:0000256" key="1">
    <source>
        <dbReference type="ARBA" id="ARBA00004141"/>
    </source>
</evidence>
<evidence type="ECO:0000313" key="11">
    <source>
        <dbReference type="EMBL" id="GAA4135238.1"/>
    </source>
</evidence>
<dbReference type="PANTHER" id="PTHR32234">
    <property type="entry name" value="THIOL:DISULFIDE INTERCHANGE PROTEIN DSBD"/>
    <property type="match status" value="1"/>
</dbReference>
<dbReference type="InterPro" id="IPR028250">
    <property type="entry name" value="DsbDN"/>
</dbReference>
<dbReference type="Pfam" id="PF02683">
    <property type="entry name" value="DsbD_TM"/>
    <property type="match status" value="1"/>
</dbReference>
<evidence type="ECO:0000256" key="2">
    <source>
        <dbReference type="ARBA" id="ARBA00022692"/>
    </source>
</evidence>
<comment type="subcellular location">
    <subcellularLocation>
        <location evidence="1">Membrane</location>
        <topology evidence="1">Multi-pass membrane protein</topology>
    </subcellularLocation>
</comment>
<evidence type="ECO:0000256" key="5">
    <source>
        <dbReference type="ARBA" id="ARBA00023136"/>
    </source>
</evidence>
<feature type="domain" description="Thiol:disulfide interchange protein DsbD N-terminal" evidence="10">
    <location>
        <begin position="37"/>
        <end position="145"/>
    </location>
</feature>
<feature type="transmembrane region" description="Helical" evidence="7">
    <location>
        <begin position="268"/>
        <end position="290"/>
    </location>
</feature>
<reference evidence="12" key="1">
    <citation type="journal article" date="2019" name="Int. J. Syst. Evol. Microbiol.">
        <title>The Global Catalogue of Microorganisms (GCM) 10K type strain sequencing project: providing services to taxonomists for standard genome sequencing and annotation.</title>
        <authorList>
            <consortium name="The Broad Institute Genomics Platform"/>
            <consortium name="The Broad Institute Genome Sequencing Center for Infectious Disease"/>
            <person name="Wu L."/>
            <person name="Ma J."/>
        </authorList>
    </citation>
    <scope>NUCLEOTIDE SEQUENCE [LARGE SCALE GENOMIC DNA]</scope>
    <source>
        <strain evidence="12">JCM 17386</strain>
    </source>
</reference>
<keyword evidence="8" id="KW-0732">Signal</keyword>
<dbReference type="InterPro" id="IPR003834">
    <property type="entry name" value="Cyt_c_assmbl_TM_dom"/>
</dbReference>
<evidence type="ECO:0000256" key="6">
    <source>
        <dbReference type="SAM" id="MobiDB-lite"/>
    </source>
</evidence>
<feature type="transmembrane region" description="Helical" evidence="7">
    <location>
        <begin position="302"/>
        <end position="323"/>
    </location>
</feature>
<dbReference type="EMBL" id="BAABAO010000013">
    <property type="protein sequence ID" value="GAA4135238.1"/>
    <property type="molecule type" value="Genomic_DNA"/>
</dbReference>
<accession>A0ABP7YEY6</accession>
<dbReference type="Gene3D" id="2.60.40.1250">
    <property type="entry name" value="Thiol:disulfide interchange protein DsbD, N-terminal domain"/>
    <property type="match status" value="1"/>
</dbReference>
<evidence type="ECO:0000259" key="9">
    <source>
        <dbReference type="Pfam" id="PF02683"/>
    </source>
</evidence>
<evidence type="ECO:0000256" key="7">
    <source>
        <dbReference type="SAM" id="Phobius"/>
    </source>
</evidence>
<proteinExistence type="predicted"/>
<name>A0ABP7YEY6_9FLAO</name>
<feature type="transmembrane region" description="Helical" evidence="7">
    <location>
        <begin position="378"/>
        <end position="402"/>
    </location>
</feature>
<evidence type="ECO:0000259" key="10">
    <source>
        <dbReference type="Pfam" id="PF11412"/>
    </source>
</evidence>
<feature type="compositionally biased region" description="Polar residues" evidence="6">
    <location>
        <begin position="159"/>
        <end position="172"/>
    </location>
</feature>
<keyword evidence="3" id="KW-0201">Cytochrome c-type biogenesis</keyword>
<dbReference type="Proteomes" id="UP001501333">
    <property type="component" value="Unassembled WGS sequence"/>
</dbReference>
<feature type="chain" id="PRO_5045828076" evidence="8">
    <location>
        <begin position="20"/>
        <end position="692"/>
    </location>
</feature>
<evidence type="ECO:0000313" key="12">
    <source>
        <dbReference type="Proteomes" id="UP001501333"/>
    </source>
</evidence>
<dbReference type="RefSeq" id="WP_229350639.1">
    <property type="nucleotide sequence ID" value="NZ_BAABAO010000013.1"/>
</dbReference>
<keyword evidence="5 7" id="KW-0472">Membrane</keyword>
<evidence type="ECO:0000256" key="8">
    <source>
        <dbReference type="SAM" id="SignalP"/>
    </source>
</evidence>
<comment type="caution">
    <text evidence="11">The sequence shown here is derived from an EMBL/GenBank/DDBJ whole genome shotgun (WGS) entry which is preliminary data.</text>
</comment>
<feature type="transmembrane region" description="Helical" evidence="7">
    <location>
        <begin position="489"/>
        <end position="507"/>
    </location>
</feature>
<dbReference type="InterPro" id="IPR036929">
    <property type="entry name" value="DsbDN_sf"/>
</dbReference>
<dbReference type="Pfam" id="PF11412">
    <property type="entry name" value="DsbD_N"/>
    <property type="match status" value="1"/>
</dbReference>
<feature type="signal peptide" evidence="8">
    <location>
        <begin position="1"/>
        <end position="19"/>
    </location>
</feature>
<dbReference type="InterPro" id="IPR036249">
    <property type="entry name" value="Thioredoxin-like_sf"/>
</dbReference>
<keyword evidence="4 7" id="KW-1133">Transmembrane helix</keyword>
<evidence type="ECO:0000256" key="4">
    <source>
        <dbReference type="ARBA" id="ARBA00022989"/>
    </source>
</evidence>
<keyword evidence="2 7" id="KW-0812">Transmembrane</keyword>